<dbReference type="HOGENOM" id="CLU_2268676_0_0_1"/>
<dbReference type="EMBL" id="CM000840">
    <property type="protein sequence ID" value="KRH49154.1"/>
    <property type="molecule type" value="Genomic_DNA"/>
</dbReference>
<dbReference type="EnsemblPlants" id="KRH49154">
    <property type="protein sequence ID" value="KRH49154"/>
    <property type="gene ID" value="GLYMA_07G136300"/>
</dbReference>
<gene>
    <name evidence="1" type="ORF">GLYMA_07G136300</name>
</gene>
<sequence length="103" mass="12164">MEASKGCREKERGMAALAVQITCVRALLHREIQRLLLQHQPQRVQYWPLKHASPSFQIYANITTLNSSRLELYLLQQLTVQQVNYYIHHSQRGSRKPIKLHFR</sequence>
<evidence type="ECO:0000313" key="2">
    <source>
        <dbReference type="EnsemblPlants" id="KRH49154"/>
    </source>
</evidence>
<dbReference type="AlphaFoldDB" id="K7L1I6"/>
<name>K7L1I6_SOYBN</name>
<dbReference type="Gramene" id="KRH49154">
    <property type="protein sequence ID" value="KRH49154"/>
    <property type="gene ID" value="GLYMA_07G136300"/>
</dbReference>
<dbReference type="EMBL" id="CM000840">
    <property type="protein sequence ID" value="KRH49155.1"/>
    <property type="molecule type" value="Genomic_DNA"/>
</dbReference>
<protein>
    <submittedName>
        <fullName evidence="1 2">Uncharacterized protein</fullName>
    </submittedName>
</protein>
<evidence type="ECO:0000313" key="3">
    <source>
        <dbReference type="Proteomes" id="UP000008827"/>
    </source>
</evidence>
<keyword evidence="3" id="KW-1185">Reference proteome</keyword>
<reference evidence="1 2" key="1">
    <citation type="journal article" date="2010" name="Nature">
        <title>Genome sequence of the palaeopolyploid soybean.</title>
        <authorList>
            <person name="Schmutz J."/>
            <person name="Cannon S.B."/>
            <person name="Schlueter J."/>
            <person name="Ma J."/>
            <person name="Mitros T."/>
            <person name="Nelson W."/>
            <person name="Hyten D.L."/>
            <person name="Song Q."/>
            <person name="Thelen J.J."/>
            <person name="Cheng J."/>
            <person name="Xu D."/>
            <person name="Hellsten U."/>
            <person name="May G.D."/>
            <person name="Yu Y."/>
            <person name="Sakurai T."/>
            <person name="Umezawa T."/>
            <person name="Bhattacharyya M.K."/>
            <person name="Sandhu D."/>
            <person name="Valliyodan B."/>
            <person name="Lindquist E."/>
            <person name="Peto M."/>
            <person name="Grant D."/>
            <person name="Shu S."/>
            <person name="Goodstein D."/>
            <person name="Barry K."/>
            <person name="Futrell-Griggs M."/>
            <person name="Abernathy B."/>
            <person name="Du J."/>
            <person name="Tian Z."/>
            <person name="Zhu L."/>
            <person name="Gill N."/>
            <person name="Joshi T."/>
            <person name="Libault M."/>
            <person name="Sethuraman A."/>
            <person name="Zhang X.-C."/>
            <person name="Shinozaki K."/>
            <person name="Nguyen H.T."/>
            <person name="Wing R.A."/>
            <person name="Cregan P."/>
            <person name="Specht J."/>
            <person name="Grimwood J."/>
            <person name="Rokhsar D."/>
            <person name="Stacey G."/>
            <person name="Shoemaker R.C."/>
            <person name="Jackson S.A."/>
        </authorList>
    </citation>
    <scope>NUCLEOTIDE SEQUENCE [LARGE SCALE GENOMIC DNA]</scope>
    <source>
        <strain evidence="2">cv. Williams 82</strain>
        <tissue evidence="1">Callus</tissue>
    </source>
</reference>
<dbReference type="Gramene" id="KRH49155">
    <property type="protein sequence ID" value="KRH49155"/>
    <property type="gene ID" value="GLYMA_07G136300"/>
</dbReference>
<organism evidence="2">
    <name type="scientific">Glycine max</name>
    <name type="common">Soybean</name>
    <name type="synonym">Glycine hispida</name>
    <dbReference type="NCBI Taxonomy" id="3847"/>
    <lineage>
        <taxon>Eukaryota</taxon>
        <taxon>Viridiplantae</taxon>
        <taxon>Streptophyta</taxon>
        <taxon>Embryophyta</taxon>
        <taxon>Tracheophyta</taxon>
        <taxon>Spermatophyta</taxon>
        <taxon>Magnoliopsida</taxon>
        <taxon>eudicotyledons</taxon>
        <taxon>Gunneridae</taxon>
        <taxon>Pentapetalae</taxon>
        <taxon>rosids</taxon>
        <taxon>fabids</taxon>
        <taxon>Fabales</taxon>
        <taxon>Fabaceae</taxon>
        <taxon>Papilionoideae</taxon>
        <taxon>50 kb inversion clade</taxon>
        <taxon>NPAAA clade</taxon>
        <taxon>indigoferoid/millettioid clade</taxon>
        <taxon>Phaseoleae</taxon>
        <taxon>Glycine</taxon>
        <taxon>Glycine subgen. Soja</taxon>
    </lineage>
</organism>
<dbReference type="Proteomes" id="UP000008827">
    <property type="component" value="Chromosome 7"/>
</dbReference>
<dbReference type="InParanoid" id="K7L1I6"/>
<dbReference type="EnsemblPlants" id="KRH49155">
    <property type="protein sequence ID" value="KRH49155"/>
    <property type="gene ID" value="GLYMA_07G136300"/>
</dbReference>
<proteinExistence type="predicted"/>
<reference evidence="2" key="2">
    <citation type="submission" date="2018-02" db="UniProtKB">
        <authorList>
            <consortium name="EnsemblPlants"/>
        </authorList>
    </citation>
    <scope>IDENTIFICATION</scope>
    <source>
        <strain evidence="2">Williams 82</strain>
    </source>
</reference>
<evidence type="ECO:0000313" key="1">
    <source>
        <dbReference type="EMBL" id="KRH49154.1"/>
    </source>
</evidence>
<reference evidence="1" key="3">
    <citation type="submission" date="2018-07" db="EMBL/GenBank/DDBJ databases">
        <title>WGS assembly of Glycine max.</title>
        <authorList>
            <person name="Schmutz J."/>
            <person name="Cannon S."/>
            <person name="Schlueter J."/>
            <person name="Ma J."/>
            <person name="Mitros T."/>
            <person name="Nelson W."/>
            <person name="Hyten D."/>
            <person name="Song Q."/>
            <person name="Thelen J."/>
            <person name="Cheng J."/>
            <person name="Xu D."/>
            <person name="Hellsten U."/>
            <person name="May G."/>
            <person name="Yu Y."/>
            <person name="Sakurai T."/>
            <person name="Umezawa T."/>
            <person name="Bhattacharyya M."/>
            <person name="Sandhu D."/>
            <person name="Valliyodan B."/>
            <person name="Lindquist E."/>
            <person name="Peto M."/>
            <person name="Grant D."/>
            <person name="Shu S."/>
            <person name="Goodstein D."/>
            <person name="Barry K."/>
            <person name="Futrell-Griggs M."/>
            <person name="Abernathy B."/>
            <person name="Du J."/>
            <person name="Tian Z."/>
            <person name="Zhu L."/>
            <person name="Gill N."/>
            <person name="Joshi T."/>
            <person name="Libault M."/>
            <person name="Sethuraman A."/>
            <person name="Zhang X."/>
            <person name="Shinozaki K."/>
            <person name="Nguyen H."/>
            <person name="Wing R."/>
            <person name="Cregan P."/>
            <person name="Specht J."/>
            <person name="Grimwood J."/>
            <person name="Rokhsar D."/>
            <person name="Stacey G."/>
            <person name="Shoemaker R."/>
            <person name="Jackson S."/>
        </authorList>
    </citation>
    <scope>NUCLEOTIDE SEQUENCE</scope>
    <source>
        <tissue evidence="1">Callus</tissue>
    </source>
</reference>
<dbReference type="PaxDb" id="3847-GLYMA07G16371.1"/>
<accession>K7L1I6</accession>